<gene>
    <name evidence="1" type="ORF">H5410_002899</name>
</gene>
<proteinExistence type="predicted"/>
<organism evidence="1 2">
    <name type="scientific">Solanum commersonii</name>
    <name type="common">Commerson's wild potato</name>
    <name type="synonym">Commerson's nightshade</name>
    <dbReference type="NCBI Taxonomy" id="4109"/>
    <lineage>
        <taxon>Eukaryota</taxon>
        <taxon>Viridiplantae</taxon>
        <taxon>Streptophyta</taxon>
        <taxon>Embryophyta</taxon>
        <taxon>Tracheophyta</taxon>
        <taxon>Spermatophyta</taxon>
        <taxon>Magnoliopsida</taxon>
        <taxon>eudicotyledons</taxon>
        <taxon>Gunneridae</taxon>
        <taxon>Pentapetalae</taxon>
        <taxon>asterids</taxon>
        <taxon>lamiids</taxon>
        <taxon>Solanales</taxon>
        <taxon>Solanaceae</taxon>
        <taxon>Solanoideae</taxon>
        <taxon>Solaneae</taxon>
        <taxon>Solanum</taxon>
    </lineage>
</organism>
<reference evidence="1 2" key="1">
    <citation type="submission" date="2020-09" db="EMBL/GenBank/DDBJ databases">
        <title>De no assembly of potato wild relative species, Solanum commersonii.</title>
        <authorList>
            <person name="Cho K."/>
        </authorList>
    </citation>
    <scope>NUCLEOTIDE SEQUENCE [LARGE SCALE GENOMIC DNA]</scope>
    <source>
        <strain evidence="1">LZ3.2</strain>
        <tissue evidence="1">Leaf</tissue>
    </source>
</reference>
<dbReference type="Proteomes" id="UP000824120">
    <property type="component" value="Chromosome 1"/>
</dbReference>
<dbReference type="EMBL" id="JACXVP010000001">
    <property type="protein sequence ID" value="KAG5631182.1"/>
    <property type="molecule type" value="Genomic_DNA"/>
</dbReference>
<keyword evidence="2" id="KW-1185">Reference proteome</keyword>
<evidence type="ECO:0000313" key="2">
    <source>
        <dbReference type="Proteomes" id="UP000824120"/>
    </source>
</evidence>
<dbReference type="AlphaFoldDB" id="A0A9J6B375"/>
<comment type="caution">
    <text evidence="1">The sequence shown here is derived from an EMBL/GenBank/DDBJ whole genome shotgun (WGS) entry which is preliminary data.</text>
</comment>
<name>A0A9J6B375_SOLCO</name>
<sequence length="146" mass="16039">NNLNKYLKCLKNCAAADHSAQLVGIADTLGDPYFGQSATCQLSSAIFRPSFFRSFQPLYSFLPSSWFKKDVSNSATQESIMNVHNKTQLPQARINCVPKDSSCDTTLPKILKLAILASNASSNSTRVFELPHTKDDSISTHKGLII</sequence>
<accession>A0A9J6B375</accession>
<feature type="non-terminal residue" evidence="1">
    <location>
        <position position="1"/>
    </location>
</feature>
<protein>
    <submittedName>
        <fullName evidence="1">Uncharacterized protein</fullName>
    </submittedName>
</protein>
<evidence type="ECO:0000313" key="1">
    <source>
        <dbReference type="EMBL" id="KAG5631182.1"/>
    </source>
</evidence>